<keyword evidence="1" id="KW-0812">Transmembrane</keyword>
<dbReference type="EMBL" id="LKCM01000035">
    <property type="protein sequence ID" value="KPQ44983.1"/>
    <property type="molecule type" value="Genomic_DNA"/>
</dbReference>
<accession>A0A0P8CN16</accession>
<name>A0A0P8CN16_9EURY</name>
<comment type="caution">
    <text evidence="2">The sequence shown here is derived from an EMBL/GenBank/DDBJ whole genome shotgun (WGS) entry which is preliminary data.</text>
</comment>
<proteinExistence type="predicted"/>
<evidence type="ECO:0000313" key="2">
    <source>
        <dbReference type="EMBL" id="KPQ44983.1"/>
    </source>
</evidence>
<dbReference type="Proteomes" id="UP000050360">
    <property type="component" value="Unassembled WGS sequence"/>
</dbReference>
<evidence type="ECO:0000313" key="3">
    <source>
        <dbReference type="Proteomes" id="UP000050360"/>
    </source>
</evidence>
<reference evidence="2 3" key="1">
    <citation type="submission" date="2015-09" db="EMBL/GenBank/DDBJ databases">
        <title>A metagenomics-based metabolic model of nitrate-dependent anaerobic oxidation of methane by Methanoperedens-like archaea.</title>
        <authorList>
            <person name="Arshad A."/>
            <person name="Speth D.R."/>
            <person name="De Graaf R.M."/>
            <person name="Op Den Camp H.J."/>
            <person name="Jetten M.S."/>
            <person name="Welte C.U."/>
        </authorList>
    </citation>
    <scope>NUCLEOTIDE SEQUENCE [LARGE SCALE GENOMIC DNA]</scope>
</reference>
<gene>
    <name evidence="2" type="ORF">MPEBLZ_00408</name>
</gene>
<feature type="transmembrane region" description="Helical" evidence="1">
    <location>
        <begin position="6"/>
        <end position="30"/>
    </location>
</feature>
<sequence>MDITTWDGIIIGSAGGFIAGVAVWLTNLIWEKIIECRDKKRIYNWLYKVTKNEEKKNGNGVLLEQLPTITTSLKFECSTSVAFMKKLFGMQKEMKCGE</sequence>
<protein>
    <submittedName>
        <fullName evidence="2">Uncharacterized protein</fullName>
    </submittedName>
</protein>
<keyword evidence="1" id="KW-1133">Transmembrane helix</keyword>
<dbReference type="AlphaFoldDB" id="A0A0P8CN16"/>
<organism evidence="2 3">
    <name type="scientific">Candidatus Methanoperedens nitratireducens</name>
    <dbReference type="NCBI Taxonomy" id="1392998"/>
    <lineage>
        <taxon>Archaea</taxon>
        <taxon>Methanobacteriati</taxon>
        <taxon>Methanobacteriota</taxon>
        <taxon>Stenosarchaea group</taxon>
        <taxon>Methanomicrobia</taxon>
        <taxon>Methanosarcinales</taxon>
        <taxon>ANME-2 cluster</taxon>
        <taxon>Candidatus Methanoperedentaceae</taxon>
        <taxon>Candidatus Methanoperedens</taxon>
    </lineage>
</organism>
<keyword evidence="1" id="KW-0472">Membrane</keyword>
<evidence type="ECO:0000256" key="1">
    <source>
        <dbReference type="SAM" id="Phobius"/>
    </source>
</evidence>